<sequence length="135" mass="15705">MSYKQTVKDTAKVLQGYLTYQAVKLIIEQLTETNPSLAIWLREFSYNHSIQDSENYLQALVIENKELVLRILAVRKDIAEQTVEFLPEMVKSNIEQSNIEHRRYLLERLTQTKSASPQGETEIDTKSNKSENKEE</sequence>
<dbReference type="InterPro" id="IPR046381">
    <property type="entry name" value="RbcX"/>
</dbReference>
<keyword evidence="2 8" id="KW-0602">Photosynthesis</keyword>
<keyword evidence="4 8" id="KW-0120">Carbon dioxide fixation</keyword>
<feature type="region of interest" description="Disordered" evidence="9">
    <location>
        <begin position="110"/>
        <end position="135"/>
    </location>
</feature>
<evidence type="ECO:0000256" key="7">
    <source>
        <dbReference type="ARBA" id="ARBA00024446"/>
    </source>
</evidence>
<evidence type="ECO:0000256" key="9">
    <source>
        <dbReference type="SAM" id="MobiDB-lite"/>
    </source>
</evidence>
<dbReference type="GO" id="GO:0044183">
    <property type="term" value="F:protein folding chaperone"/>
    <property type="evidence" value="ECO:0007669"/>
    <property type="project" value="InterPro"/>
</dbReference>
<evidence type="ECO:0000256" key="2">
    <source>
        <dbReference type="ARBA" id="ARBA00022531"/>
    </source>
</evidence>
<evidence type="ECO:0000313" key="10">
    <source>
        <dbReference type="EMBL" id="AFZ46101.1"/>
    </source>
</evidence>
<dbReference type="PANTHER" id="PTHR33791:SF1">
    <property type="entry name" value="RUBISCO CHAPERONE RBCX"/>
    <property type="match status" value="1"/>
</dbReference>
<organism evidence="10 11">
    <name type="scientific">Cyanobacterium stanieri (strain ATCC 29140 / PCC 7202)</name>
    <dbReference type="NCBI Taxonomy" id="292563"/>
    <lineage>
        <taxon>Bacteria</taxon>
        <taxon>Bacillati</taxon>
        <taxon>Cyanobacteriota</taxon>
        <taxon>Cyanophyceae</taxon>
        <taxon>Oscillatoriophycideae</taxon>
        <taxon>Chroococcales</taxon>
        <taxon>Geminocystaceae</taxon>
        <taxon>Cyanobacterium</taxon>
    </lineage>
</organism>
<protein>
    <recommendedName>
        <fullName evidence="6 8">RuBisCO chaperone RbcX</fullName>
    </recommendedName>
</protein>
<keyword evidence="11" id="KW-1185">Reference proteome</keyword>
<feature type="compositionally biased region" description="Basic and acidic residues" evidence="9">
    <location>
        <begin position="123"/>
        <end position="135"/>
    </location>
</feature>
<dbReference type="InterPro" id="IPR038052">
    <property type="entry name" value="Chaperonin_RbcX_sf"/>
</dbReference>
<comment type="subcellular location">
    <subcellularLocation>
        <location evidence="8">Carboxysome</location>
    </subcellularLocation>
    <subcellularLocation>
        <location evidence="8">Cytoplasm</location>
    </subcellularLocation>
    <text evidence="8">Most protein is cytoplasmic, but some is in the carboxysome.</text>
</comment>
<dbReference type="eggNOG" id="ENOG50315SX">
    <property type="taxonomic scope" value="Bacteria"/>
</dbReference>
<comment type="subunit">
    <text evidence="8">Homodimer. Interacts with the exposed C-terminal peptide of RbcL via its central cleft, contacts a second RbcL monomer via its peripheral polar surface.</text>
</comment>
<dbReference type="GO" id="GO:0031470">
    <property type="term" value="C:carboxysome"/>
    <property type="evidence" value="ECO:0007669"/>
    <property type="project" value="UniProtKB-SubCell"/>
</dbReference>
<evidence type="ECO:0000313" key="11">
    <source>
        <dbReference type="Proteomes" id="UP000010483"/>
    </source>
</evidence>
<accession>K9YGL0</accession>
<dbReference type="GO" id="GO:0110102">
    <property type="term" value="P:ribulose bisphosphate carboxylase complex assembly"/>
    <property type="evidence" value="ECO:0007669"/>
    <property type="project" value="UniProtKB-UniRule"/>
</dbReference>
<name>K9YGL0_CYASC</name>
<gene>
    <name evidence="8" type="primary">rbcX</name>
    <name evidence="10" type="ordered locus">Cyast_0118</name>
</gene>
<evidence type="ECO:0000256" key="3">
    <source>
        <dbReference type="ARBA" id="ARBA00023186"/>
    </source>
</evidence>
<comment type="domain">
    <text evidence="8">The homodimer has 2 functional domains, a central cleft essential for production of soluble RbcL in which the RbcL peptide binds, and a polar surface which plays a role in correct RbcL subunit arrangement.</text>
</comment>
<evidence type="ECO:0000256" key="5">
    <source>
        <dbReference type="ARBA" id="ARBA00023669"/>
    </source>
</evidence>
<keyword evidence="5 8" id="KW-1282">Carboxysome</keyword>
<evidence type="ECO:0000256" key="6">
    <source>
        <dbReference type="ARBA" id="ARBA00023866"/>
    </source>
</evidence>
<keyword evidence="1 8" id="KW-0963">Cytoplasm</keyword>
<evidence type="ECO:0000256" key="4">
    <source>
        <dbReference type="ARBA" id="ARBA00023300"/>
    </source>
</evidence>
<dbReference type="Gene3D" id="1.10.1200.210">
    <property type="entry name" value="Chaperonin-like RbcX"/>
    <property type="match status" value="1"/>
</dbReference>
<feature type="compositionally biased region" description="Polar residues" evidence="9">
    <location>
        <begin position="110"/>
        <end position="119"/>
    </location>
</feature>
<comment type="function">
    <text evidence="8">An RbcL-specific chaperone. The central cleft of the RbcX homodimer (RbcX2) binds the C-terminus of an RbcL monomer, stabilizing the C-terminus and probably preventing its reassociation with chaperonin GroEL-ES. At the same time the peripheral region of RbcX2 binds a second RbcL monomer, bridging the RbcL homodimers in the correct orientation. The RbcX2(2)-bound RbcL dimers then assemble into the RbcL8 core (RbcL8-(RbcX2)8). RbcS binding triggers the release of RbcX2.</text>
</comment>
<dbReference type="STRING" id="292563.Cyast_0118"/>
<dbReference type="EMBL" id="CP003940">
    <property type="protein sequence ID" value="AFZ46101.1"/>
    <property type="molecule type" value="Genomic_DNA"/>
</dbReference>
<comment type="similarity">
    <text evidence="8">Belongs to the RbcX family.</text>
</comment>
<dbReference type="Pfam" id="PF02341">
    <property type="entry name" value="RbcX"/>
    <property type="match status" value="1"/>
</dbReference>
<dbReference type="BioCyc" id="CSTA292563:G1353-117-MONOMER"/>
<dbReference type="AlphaFoldDB" id="K9YGL0"/>
<reference evidence="11" key="1">
    <citation type="journal article" date="2013" name="Proc. Natl. Acad. Sci. U.S.A.">
        <title>Improving the coverage of the cyanobacterial phylum using diversity-driven genome sequencing.</title>
        <authorList>
            <person name="Shih P.M."/>
            <person name="Wu D."/>
            <person name="Latifi A."/>
            <person name="Axen S.D."/>
            <person name="Fewer D.P."/>
            <person name="Talla E."/>
            <person name="Calteau A."/>
            <person name="Cai F."/>
            <person name="Tandeau de Marsac N."/>
            <person name="Rippka R."/>
            <person name="Herdman M."/>
            <person name="Sivonen K."/>
            <person name="Coursin T."/>
            <person name="Laurent T."/>
            <person name="Goodwin L."/>
            <person name="Nolan M."/>
            <person name="Davenport K.W."/>
            <person name="Han C.S."/>
            <person name="Rubin E.M."/>
            <person name="Eisen J.A."/>
            <person name="Woyke T."/>
            <person name="Gugger M."/>
            <person name="Kerfeld C.A."/>
        </authorList>
    </citation>
    <scope>NUCLEOTIDE SEQUENCE [LARGE SCALE GENOMIC DNA]</scope>
    <source>
        <strain evidence="11">ATCC 29140 / PCC 7202</strain>
    </source>
</reference>
<evidence type="ECO:0000256" key="8">
    <source>
        <dbReference type="HAMAP-Rule" id="MF_00855"/>
    </source>
</evidence>
<dbReference type="GO" id="GO:0005737">
    <property type="term" value="C:cytoplasm"/>
    <property type="evidence" value="ECO:0007669"/>
    <property type="project" value="UniProtKB-SubCell"/>
</dbReference>
<dbReference type="InterPro" id="IPR003435">
    <property type="entry name" value="Chaperonin_RcbX"/>
</dbReference>
<evidence type="ECO:0000256" key="1">
    <source>
        <dbReference type="ARBA" id="ARBA00022490"/>
    </source>
</evidence>
<dbReference type="KEGG" id="csn:Cyast_0118"/>
<dbReference type="Proteomes" id="UP000010483">
    <property type="component" value="Chromosome"/>
</dbReference>
<dbReference type="HOGENOM" id="CLU_129346_0_0_3"/>
<dbReference type="HAMAP" id="MF_00855">
    <property type="entry name" value="RbcX"/>
    <property type="match status" value="1"/>
</dbReference>
<keyword evidence="7" id="KW-1283">Bacterial microcompartment</keyword>
<keyword evidence="3 8" id="KW-0143">Chaperone</keyword>
<dbReference type="GO" id="GO:0015979">
    <property type="term" value="P:photosynthesis"/>
    <property type="evidence" value="ECO:0007669"/>
    <property type="project" value="UniProtKB-KW"/>
</dbReference>
<proteinExistence type="inferred from homology"/>
<dbReference type="SUPFAM" id="SSF158615">
    <property type="entry name" value="RbcX-like"/>
    <property type="match status" value="1"/>
</dbReference>
<dbReference type="GO" id="GO:0015977">
    <property type="term" value="P:carbon fixation"/>
    <property type="evidence" value="ECO:0007669"/>
    <property type="project" value="UniProtKB-UniRule"/>
</dbReference>
<dbReference type="PANTHER" id="PTHR33791">
    <property type="entry name" value="CHAPERONIN-LIKE RBCX PROTEIN 1, CHLOROPLASTIC"/>
    <property type="match status" value="1"/>
</dbReference>